<dbReference type="PANTHER" id="PTHR30466">
    <property type="entry name" value="FLAVIN REDUCTASE"/>
    <property type="match status" value="1"/>
</dbReference>
<accession>A0ABV8X7C0</accession>
<dbReference type="PANTHER" id="PTHR30466:SF11">
    <property type="entry name" value="FLAVIN-DEPENDENT MONOOXYGENASE, REDUCTASE SUBUNIT HSAB"/>
    <property type="match status" value="1"/>
</dbReference>
<dbReference type="InterPro" id="IPR012349">
    <property type="entry name" value="Split_barrel_FMN-bd"/>
</dbReference>
<evidence type="ECO:0000259" key="3">
    <source>
        <dbReference type="SMART" id="SM00903"/>
    </source>
</evidence>
<name>A0ABV8X7C0_9LACT</name>
<dbReference type="EMBL" id="JBHSEC010000022">
    <property type="protein sequence ID" value="MFC4411797.1"/>
    <property type="molecule type" value="Genomic_DNA"/>
</dbReference>
<comment type="similarity">
    <text evidence="1">Belongs to the non-flavoprotein flavin reductase family.</text>
</comment>
<feature type="domain" description="Flavin reductase like" evidence="3">
    <location>
        <begin position="15"/>
        <end position="158"/>
    </location>
</feature>
<organism evidence="4 5">
    <name type="scientific">Chungangia koreensis</name>
    <dbReference type="NCBI Taxonomy" id="752657"/>
    <lineage>
        <taxon>Bacteria</taxon>
        <taxon>Bacillati</taxon>
        <taxon>Bacillota</taxon>
        <taxon>Bacilli</taxon>
        <taxon>Lactobacillales</taxon>
        <taxon>Chungangia</taxon>
    </lineage>
</organism>
<dbReference type="InterPro" id="IPR050268">
    <property type="entry name" value="NADH-dep_flavin_reductase"/>
</dbReference>
<dbReference type="SUPFAM" id="SSF50475">
    <property type="entry name" value="FMN-binding split barrel"/>
    <property type="match status" value="1"/>
</dbReference>
<comment type="caution">
    <text evidence="4">The sequence shown here is derived from an EMBL/GenBank/DDBJ whole genome shotgun (WGS) entry which is preliminary data.</text>
</comment>
<dbReference type="GO" id="GO:0016491">
    <property type="term" value="F:oxidoreductase activity"/>
    <property type="evidence" value="ECO:0007669"/>
    <property type="project" value="UniProtKB-KW"/>
</dbReference>
<dbReference type="RefSeq" id="WP_378157146.1">
    <property type="nucleotide sequence ID" value="NZ_JBHSEC010000022.1"/>
</dbReference>
<dbReference type="Pfam" id="PF01613">
    <property type="entry name" value="Flavin_Reduct"/>
    <property type="match status" value="1"/>
</dbReference>
<evidence type="ECO:0000256" key="2">
    <source>
        <dbReference type="ARBA" id="ARBA00023002"/>
    </source>
</evidence>
<keyword evidence="2 4" id="KW-0560">Oxidoreductase</keyword>
<keyword evidence="5" id="KW-1185">Reference proteome</keyword>
<dbReference type="Gene3D" id="2.30.110.10">
    <property type="entry name" value="Electron Transport, Fmn-binding Protein, Chain A"/>
    <property type="match status" value="1"/>
</dbReference>
<evidence type="ECO:0000313" key="5">
    <source>
        <dbReference type="Proteomes" id="UP001595817"/>
    </source>
</evidence>
<dbReference type="SMART" id="SM00903">
    <property type="entry name" value="Flavin_Reduct"/>
    <property type="match status" value="1"/>
</dbReference>
<evidence type="ECO:0000313" key="4">
    <source>
        <dbReference type="EMBL" id="MFC4411797.1"/>
    </source>
</evidence>
<dbReference type="EC" id="1.5.1.-" evidence="4"/>
<sequence>MNQPVDHSMKFKELMGNYPTGVTIVTAVDDAGSPVGLTVNSFASVSIDPMLVLWSIDDRASTFPVFMNADKFNVNILAADQADLVKVFTTKGINRFDHCEWEMSDHGLPVLANTAGSFQCKVHQRVKAGDHVTMIGEVLEIHSNQKPPLLYHKRNVGPIPEEFYK</sequence>
<proteinExistence type="inferred from homology"/>
<evidence type="ECO:0000256" key="1">
    <source>
        <dbReference type="ARBA" id="ARBA00008898"/>
    </source>
</evidence>
<reference evidence="5" key="1">
    <citation type="journal article" date="2019" name="Int. J. Syst. Evol. Microbiol.">
        <title>The Global Catalogue of Microorganisms (GCM) 10K type strain sequencing project: providing services to taxonomists for standard genome sequencing and annotation.</title>
        <authorList>
            <consortium name="The Broad Institute Genomics Platform"/>
            <consortium name="The Broad Institute Genome Sequencing Center for Infectious Disease"/>
            <person name="Wu L."/>
            <person name="Ma J."/>
        </authorList>
    </citation>
    <scope>NUCLEOTIDE SEQUENCE [LARGE SCALE GENOMIC DNA]</scope>
    <source>
        <strain evidence="5">CCUG 59778</strain>
    </source>
</reference>
<protein>
    <submittedName>
        <fullName evidence="4">Flavin reductase family protein</fullName>
        <ecNumber evidence="4">1.5.1.-</ecNumber>
    </submittedName>
</protein>
<gene>
    <name evidence="4" type="ORF">ACFOZY_15510</name>
</gene>
<dbReference type="InterPro" id="IPR002563">
    <property type="entry name" value="Flavin_Rdtase-like_dom"/>
</dbReference>
<dbReference type="Proteomes" id="UP001595817">
    <property type="component" value="Unassembled WGS sequence"/>
</dbReference>